<evidence type="ECO:0000256" key="2">
    <source>
        <dbReference type="ARBA" id="ARBA00022729"/>
    </source>
</evidence>
<evidence type="ECO:0000256" key="3">
    <source>
        <dbReference type="PIRSR" id="PIRSR002825-1"/>
    </source>
</evidence>
<comment type="similarity">
    <text evidence="1">Belongs to the bacterial solute-binding protein 1 family.</text>
</comment>
<protein>
    <submittedName>
        <fullName evidence="5">Extracellular solute-binding protein</fullName>
    </submittedName>
</protein>
<dbReference type="RefSeq" id="WP_147890973.1">
    <property type="nucleotide sequence ID" value="NZ_VRTS01000002.1"/>
</dbReference>
<dbReference type="PROSITE" id="PS51257">
    <property type="entry name" value="PROKAR_LIPOPROTEIN"/>
    <property type="match status" value="1"/>
</dbReference>
<reference evidence="5 6" key="1">
    <citation type="submission" date="2019-08" db="EMBL/GenBank/DDBJ databases">
        <authorList>
            <person name="Karlyshev A.V."/>
        </authorList>
    </citation>
    <scope>NUCLEOTIDE SEQUENCE [LARGE SCALE GENOMIC DNA]</scope>
    <source>
        <strain evidence="5 6">Alg18-2.2</strain>
    </source>
</reference>
<keyword evidence="6" id="KW-1185">Reference proteome</keyword>
<dbReference type="EMBL" id="VRTS01000002">
    <property type="protein sequence ID" value="TXK65053.1"/>
    <property type="molecule type" value="Genomic_DNA"/>
</dbReference>
<evidence type="ECO:0000256" key="1">
    <source>
        <dbReference type="ARBA" id="ARBA00008520"/>
    </source>
</evidence>
<evidence type="ECO:0000313" key="5">
    <source>
        <dbReference type="EMBL" id="TXK65053.1"/>
    </source>
</evidence>
<dbReference type="Proteomes" id="UP000321248">
    <property type="component" value="Unassembled WGS sequence"/>
</dbReference>
<accession>A0A5C8KZ01</accession>
<name>A0A5C8KZ01_9GAMM</name>
<evidence type="ECO:0000313" key="6">
    <source>
        <dbReference type="Proteomes" id="UP000321248"/>
    </source>
</evidence>
<feature type="binding site" evidence="3">
    <location>
        <position position="238"/>
    </location>
    <ligand>
        <name>Fe cation</name>
        <dbReference type="ChEBI" id="CHEBI:24875"/>
    </ligand>
</feature>
<dbReference type="InterPro" id="IPR026045">
    <property type="entry name" value="Ferric-bd"/>
</dbReference>
<evidence type="ECO:0000256" key="4">
    <source>
        <dbReference type="SAM" id="SignalP"/>
    </source>
</evidence>
<gene>
    <name evidence="5" type="ORF">FU658_04475</name>
</gene>
<keyword evidence="3" id="KW-0479">Metal-binding</keyword>
<feature type="binding site" evidence="3">
    <location>
        <position position="239"/>
    </location>
    <ligand>
        <name>Fe cation</name>
        <dbReference type="ChEBI" id="CHEBI:24875"/>
    </ligand>
</feature>
<dbReference type="OrthoDB" id="9769567at2"/>
<dbReference type="PIRSF" id="PIRSF002825">
    <property type="entry name" value="CfbpA"/>
    <property type="match status" value="1"/>
</dbReference>
<feature type="chain" id="PRO_5023070986" evidence="4">
    <location>
        <begin position="25"/>
        <end position="356"/>
    </location>
</feature>
<keyword evidence="3" id="KW-0408">Iron</keyword>
<dbReference type="Pfam" id="PF13343">
    <property type="entry name" value="SBP_bac_6"/>
    <property type="match status" value="1"/>
</dbReference>
<dbReference type="PANTHER" id="PTHR30006:SF15">
    <property type="entry name" value="IRON-UTILIZATION PERIPLASMIC PROTEIN"/>
    <property type="match status" value="1"/>
</dbReference>
<dbReference type="Gene3D" id="3.40.190.10">
    <property type="entry name" value="Periplasmic binding protein-like II"/>
    <property type="match status" value="2"/>
</dbReference>
<proteinExistence type="inferred from homology"/>
<organism evidence="5 6">
    <name type="scientific">Alkalisalibacterium limincola</name>
    <dbReference type="NCBI Taxonomy" id="2699169"/>
    <lineage>
        <taxon>Bacteria</taxon>
        <taxon>Pseudomonadati</taxon>
        <taxon>Pseudomonadota</taxon>
        <taxon>Gammaproteobacteria</taxon>
        <taxon>Lysobacterales</taxon>
        <taxon>Lysobacteraceae</taxon>
        <taxon>Alkalisalibacterium</taxon>
    </lineage>
</organism>
<feature type="signal peptide" evidence="4">
    <location>
        <begin position="1"/>
        <end position="24"/>
    </location>
</feature>
<comment type="caution">
    <text evidence="5">The sequence shown here is derived from an EMBL/GenBank/DDBJ whole genome shotgun (WGS) entry which is preliminary data.</text>
</comment>
<dbReference type="AlphaFoldDB" id="A0A5C8KZ01"/>
<dbReference type="SUPFAM" id="SSF53850">
    <property type="entry name" value="Periplasmic binding protein-like II"/>
    <property type="match status" value="1"/>
</dbReference>
<dbReference type="GO" id="GO:0046872">
    <property type="term" value="F:metal ion binding"/>
    <property type="evidence" value="ECO:0007669"/>
    <property type="project" value="UniProtKB-KW"/>
</dbReference>
<dbReference type="GO" id="GO:0030288">
    <property type="term" value="C:outer membrane-bounded periplasmic space"/>
    <property type="evidence" value="ECO:0007669"/>
    <property type="project" value="TreeGrafter"/>
</dbReference>
<sequence>MSQHSRTFLAAVLPGALVALLAGCGPSGEAPSTTGGVDDAPSELVVYSERREPLIQPVFDRYTEETGIRVRYLTDTTPVLIERLVAEGANTRADILMAVDAGNLWQAAERGVLAPLASPELESAIPANYRDPEGRWFGLSLRARTIVHSTQRVQPGELSTYEDLADPKWRGRLCLRSSRKVYNQSLTATLIERLGAEQAEQVLAGWVANLATDPFPDDTMLINAVAAGQCDVGIVNTYYFGRVQRDNPDVPVAIFWPNQGGSGANGSGVHVNVSGAGITANAPHPEAAREFLEWLASEGVQKQFAEVNFEFPARRGVDVDPLVAAWGEFEADPIDVVVAGRRQSEAVQMMDRVRWR</sequence>
<keyword evidence="2 4" id="KW-0732">Signal</keyword>
<dbReference type="PANTHER" id="PTHR30006">
    <property type="entry name" value="THIAMINE-BINDING PERIPLASMIC PROTEIN-RELATED"/>
    <property type="match status" value="1"/>
</dbReference>